<organism evidence="2 3">
    <name type="scientific">Morus notabilis</name>
    <dbReference type="NCBI Taxonomy" id="981085"/>
    <lineage>
        <taxon>Eukaryota</taxon>
        <taxon>Viridiplantae</taxon>
        <taxon>Streptophyta</taxon>
        <taxon>Embryophyta</taxon>
        <taxon>Tracheophyta</taxon>
        <taxon>Spermatophyta</taxon>
        <taxon>Magnoliopsida</taxon>
        <taxon>eudicotyledons</taxon>
        <taxon>Gunneridae</taxon>
        <taxon>Pentapetalae</taxon>
        <taxon>rosids</taxon>
        <taxon>fabids</taxon>
        <taxon>Rosales</taxon>
        <taxon>Moraceae</taxon>
        <taxon>Moreae</taxon>
        <taxon>Morus</taxon>
    </lineage>
</organism>
<dbReference type="AlphaFoldDB" id="W9RQQ3"/>
<keyword evidence="3" id="KW-1185">Reference proteome</keyword>
<dbReference type="Proteomes" id="UP000030645">
    <property type="component" value="Unassembled WGS sequence"/>
</dbReference>
<gene>
    <name evidence="2" type="ORF">L484_012339</name>
</gene>
<evidence type="ECO:0000313" key="2">
    <source>
        <dbReference type="EMBL" id="EXC04102.1"/>
    </source>
</evidence>
<protein>
    <submittedName>
        <fullName evidence="2">Uncharacterized protein</fullName>
    </submittedName>
</protein>
<name>W9RQQ3_9ROSA</name>
<dbReference type="EMBL" id="KE345442">
    <property type="protein sequence ID" value="EXC04102.1"/>
    <property type="molecule type" value="Genomic_DNA"/>
</dbReference>
<evidence type="ECO:0000256" key="1">
    <source>
        <dbReference type="SAM" id="MobiDB-lite"/>
    </source>
</evidence>
<evidence type="ECO:0000313" key="3">
    <source>
        <dbReference type="Proteomes" id="UP000030645"/>
    </source>
</evidence>
<sequence>MVKPHVNRSTGDRAMQHYRSTGSVHTDRPDRSTGQPIIRSTALVDRFPCDPVDRWNQLRERNSRKSVQNLQIQSQIEIFQRKTTRSGF</sequence>
<feature type="region of interest" description="Disordered" evidence="1">
    <location>
        <begin position="1"/>
        <end position="36"/>
    </location>
</feature>
<proteinExistence type="predicted"/>
<accession>W9RQQ3</accession>
<reference evidence="3" key="1">
    <citation type="submission" date="2013-01" db="EMBL/GenBank/DDBJ databases">
        <title>Draft Genome Sequence of a Mulberry Tree, Morus notabilis C.K. Schneid.</title>
        <authorList>
            <person name="He N."/>
            <person name="Zhao S."/>
        </authorList>
    </citation>
    <scope>NUCLEOTIDE SEQUENCE</scope>
</reference>